<name>A0A0F8Y585_9ZZZZ</name>
<sequence length="78" mass="8923">MKPISYYKQLLEENPKWLGTQAVEILHHYAELEKEMAKLQKKQDREPDVVDSEIEEMSDPELELANILGVEVDAPGGD</sequence>
<accession>A0A0F8Y585</accession>
<dbReference type="AlphaFoldDB" id="A0A0F8Y585"/>
<evidence type="ECO:0000256" key="1">
    <source>
        <dbReference type="SAM" id="MobiDB-lite"/>
    </source>
</evidence>
<gene>
    <name evidence="2" type="ORF">LCGC14_2863790</name>
</gene>
<proteinExistence type="predicted"/>
<feature type="region of interest" description="Disordered" evidence="1">
    <location>
        <begin position="39"/>
        <end position="58"/>
    </location>
</feature>
<comment type="caution">
    <text evidence="2">The sequence shown here is derived from an EMBL/GenBank/DDBJ whole genome shotgun (WGS) entry which is preliminary data.</text>
</comment>
<organism evidence="2">
    <name type="scientific">marine sediment metagenome</name>
    <dbReference type="NCBI Taxonomy" id="412755"/>
    <lineage>
        <taxon>unclassified sequences</taxon>
        <taxon>metagenomes</taxon>
        <taxon>ecological metagenomes</taxon>
    </lineage>
</organism>
<reference evidence="2" key="1">
    <citation type="journal article" date="2015" name="Nature">
        <title>Complex archaea that bridge the gap between prokaryotes and eukaryotes.</title>
        <authorList>
            <person name="Spang A."/>
            <person name="Saw J.H."/>
            <person name="Jorgensen S.L."/>
            <person name="Zaremba-Niedzwiedzka K."/>
            <person name="Martijn J."/>
            <person name="Lind A.E."/>
            <person name="van Eijk R."/>
            <person name="Schleper C."/>
            <person name="Guy L."/>
            <person name="Ettema T.J."/>
        </authorList>
    </citation>
    <scope>NUCLEOTIDE SEQUENCE</scope>
</reference>
<feature type="compositionally biased region" description="Basic and acidic residues" evidence="1">
    <location>
        <begin position="39"/>
        <end position="48"/>
    </location>
</feature>
<dbReference type="EMBL" id="LAZR01055411">
    <property type="protein sequence ID" value="KKK76423.1"/>
    <property type="molecule type" value="Genomic_DNA"/>
</dbReference>
<evidence type="ECO:0000313" key="2">
    <source>
        <dbReference type="EMBL" id="KKK76423.1"/>
    </source>
</evidence>
<protein>
    <submittedName>
        <fullName evidence="2">Uncharacterized protein</fullName>
    </submittedName>
</protein>
<feature type="compositionally biased region" description="Acidic residues" evidence="1">
    <location>
        <begin position="49"/>
        <end position="58"/>
    </location>
</feature>